<evidence type="ECO:0000259" key="4">
    <source>
        <dbReference type="SMART" id="SM00853"/>
    </source>
</evidence>
<dbReference type="Pfam" id="PF01119">
    <property type="entry name" value="DNA_mis_repair"/>
    <property type="match status" value="1"/>
</dbReference>
<dbReference type="GO" id="GO:0005524">
    <property type="term" value="F:ATP binding"/>
    <property type="evidence" value="ECO:0007669"/>
    <property type="project" value="InterPro"/>
</dbReference>
<dbReference type="Gene3D" id="3.30.230.10">
    <property type="match status" value="1"/>
</dbReference>
<dbReference type="InterPro" id="IPR014790">
    <property type="entry name" value="MutL_C"/>
</dbReference>
<feature type="region of interest" description="Disordered" evidence="3">
    <location>
        <begin position="1244"/>
        <end position="1274"/>
    </location>
</feature>
<feature type="region of interest" description="Disordered" evidence="3">
    <location>
        <begin position="1302"/>
        <end position="1334"/>
    </location>
</feature>
<dbReference type="Pfam" id="PF08676">
    <property type="entry name" value="MutL_C"/>
    <property type="match status" value="1"/>
</dbReference>
<reference evidence="6" key="1">
    <citation type="submission" date="2022-08" db="UniProtKB">
        <authorList>
            <consortium name="EnsemblMetazoa"/>
        </authorList>
    </citation>
    <scope>IDENTIFICATION</scope>
    <source>
        <strain evidence="6">05x7-T-G4-1.051#20</strain>
    </source>
</reference>
<feature type="region of interest" description="Disordered" evidence="3">
    <location>
        <begin position="747"/>
        <end position="772"/>
    </location>
</feature>
<dbReference type="Proteomes" id="UP000005408">
    <property type="component" value="Unassembled WGS sequence"/>
</dbReference>
<feature type="compositionally biased region" description="Basic and acidic residues" evidence="3">
    <location>
        <begin position="609"/>
        <end position="620"/>
    </location>
</feature>
<proteinExistence type="inferred from homology"/>
<accession>A0A8W8HTT9</accession>
<feature type="region of interest" description="Disordered" evidence="3">
    <location>
        <begin position="795"/>
        <end position="847"/>
    </location>
</feature>
<keyword evidence="2" id="KW-0227">DNA damage</keyword>
<evidence type="ECO:0000313" key="6">
    <source>
        <dbReference type="EnsemblMetazoa" id="G10918.1:cds"/>
    </source>
</evidence>
<dbReference type="SUPFAM" id="SSF118116">
    <property type="entry name" value="DNA mismatch repair protein MutL"/>
    <property type="match status" value="1"/>
</dbReference>
<comment type="similarity">
    <text evidence="1">Belongs to the DNA mismatch repair MutL/HexB family.</text>
</comment>
<organism evidence="6 7">
    <name type="scientific">Magallana gigas</name>
    <name type="common">Pacific oyster</name>
    <name type="synonym">Crassostrea gigas</name>
    <dbReference type="NCBI Taxonomy" id="29159"/>
    <lineage>
        <taxon>Eukaryota</taxon>
        <taxon>Metazoa</taxon>
        <taxon>Spiralia</taxon>
        <taxon>Lophotrochozoa</taxon>
        <taxon>Mollusca</taxon>
        <taxon>Bivalvia</taxon>
        <taxon>Autobranchia</taxon>
        <taxon>Pteriomorphia</taxon>
        <taxon>Ostreida</taxon>
        <taxon>Ostreoidea</taxon>
        <taxon>Ostreidae</taxon>
        <taxon>Magallana</taxon>
    </lineage>
</organism>
<dbReference type="GO" id="GO:0032300">
    <property type="term" value="C:mismatch repair complex"/>
    <property type="evidence" value="ECO:0007669"/>
    <property type="project" value="InterPro"/>
</dbReference>
<dbReference type="Pfam" id="PF13589">
    <property type="entry name" value="HATPase_c_3"/>
    <property type="match status" value="1"/>
</dbReference>
<dbReference type="Gene3D" id="3.30.565.10">
    <property type="entry name" value="Histidine kinase-like ATPase, C-terminal domain"/>
    <property type="match status" value="1"/>
</dbReference>
<dbReference type="SUPFAM" id="SSF55874">
    <property type="entry name" value="ATPase domain of HSP90 chaperone/DNA topoisomerase II/histidine kinase"/>
    <property type="match status" value="1"/>
</dbReference>
<feature type="compositionally biased region" description="Basic residues" evidence="3">
    <location>
        <begin position="598"/>
        <end position="607"/>
    </location>
</feature>
<evidence type="ECO:0008006" key="8">
    <source>
        <dbReference type="Google" id="ProtNLM"/>
    </source>
</evidence>
<evidence type="ECO:0000256" key="2">
    <source>
        <dbReference type="ARBA" id="ARBA00022763"/>
    </source>
</evidence>
<feature type="compositionally biased region" description="Basic and acidic residues" evidence="3">
    <location>
        <begin position="830"/>
        <end position="841"/>
    </location>
</feature>
<name>A0A8W8HTT9_MAGGI</name>
<feature type="region of interest" description="Disordered" evidence="3">
    <location>
        <begin position="871"/>
        <end position="892"/>
    </location>
</feature>
<dbReference type="SMART" id="SM01340">
    <property type="entry name" value="DNA_mis_repair"/>
    <property type="match status" value="1"/>
</dbReference>
<dbReference type="PANTHER" id="PTHR10073">
    <property type="entry name" value="DNA MISMATCH REPAIR PROTEIN MLH, PMS, MUTL"/>
    <property type="match status" value="1"/>
</dbReference>
<feature type="compositionally biased region" description="Basic and acidic residues" evidence="3">
    <location>
        <begin position="1302"/>
        <end position="1314"/>
    </location>
</feature>
<feature type="compositionally biased region" description="Polar residues" evidence="3">
    <location>
        <begin position="664"/>
        <end position="674"/>
    </location>
</feature>
<feature type="region of interest" description="Disordered" evidence="3">
    <location>
        <begin position="1136"/>
        <end position="1158"/>
    </location>
</feature>
<feature type="compositionally biased region" description="Polar residues" evidence="3">
    <location>
        <begin position="1255"/>
        <end position="1274"/>
    </location>
</feature>
<evidence type="ECO:0000256" key="3">
    <source>
        <dbReference type="SAM" id="MobiDB-lite"/>
    </source>
</evidence>
<evidence type="ECO:0000259" key="5">
    <source>
        <dbReference type="SMART" id="SM01340"/>
    </source>
</evidence>
<feature type="domain" description="MutL C-terminal dimerisation" evidence="4">
    <location>
        <begin position="1512"/>
        <end position="1682"/>
    </location>
</feature>
<dbReference type="GO" id="GO:0140664">
    <property type="term" value="F:ATP-dependent DNA damage sensor activity"/>
    <property type="evidence" value="ECO:0007669"/>
    <property type="project" value="InterPro"/>
</dbReference>
<feature type="domain" description="DNA mismatch repair protein S5" evidence="5">
    <location>
        <begin position="217"/>
        <end position="352"/>
    </location>
</feature>
<dbReference type="GO" id="GO:0006298">
    <property type="term" value="P:mismatch repair"/>
    <property type="evidence" value="ECO:0007669"/>
    <property type="project" value="InterPro"/>
</dbReference>
<dbReference type="InterPro" id="IPR042120">
    <property type="entry name" value="MutL_C_dimsub"/>
</dbReference>
<feature type="compositionally biased region" description="Polar residues" evidence="3">
    <location>
        <begin position="1136"/>
        <end position="1148"/>
    </location>
</feature>
<dbReference type="InterPro" id="IPR014721">
    <property type="entry name" value="Ribsml_uS5_D2-typ_fold_subgr"/>
</dbReference>
<dbReference type="InterPro" id="IPR002099">
    <property type="entry name" value="MutL/Mlh/PMS"/>
</dbReference>
<dbReference type="InterPro" id="IPR020568">
    <property type="entry name" value="Ribosomal_Su5_D2-typ_SF"/>
</dbReference>
<sequence length="1812" mass="203603">MDENNSRLQPLTQDLQSLLRTGVALTSVSQCVEELVLNSIDAGATCIAVRVDMSCFKIQVFDNGHGIQKDDLETVAERYYTSKCHTVKDLDNLCYFGYRGEAVASLREISAVLEIVSRTKFLPQSYCKIFQNGDPLPVVESTVPRPSVGTTITSHNLFYNFPVRQKHTNQNLEFEKVRQKLEAIALVHCGVSISLRNDISGQVVLQTHKTNSLLSTFTSLFGAAKSSSLCAMEAETEHFKIKAYFGKEGSSRKDHQFVYVNKRIVLKTEVSKIVNSILGKSLIVKAKTSYTKALLEDSPTKHVDRYPIFVILLECAFSEYDITFEPAKTFVQFKHWETLKDSLENLVQSFLVKENLLLSKANSPSPKDKSCDKEEFEESPEIASVDTSDISRDIHTSMIRAGMSSKLVKRKKDFYHKENIELHNNQPPMEDTENSDDIVASDPVGNTYDLSQEGVSITHGIHSPNDNVEEIPTGENLEEMNDGVHFGIESGNCDKNNDQIQICMEEDERLVQTPLTNKIDEREPPRLHCKKVCESQAASVDTEDVLVEYDEEDPLNFHNTGSPAQDEVPQKIPKKKYICITTPYISPGGNSTLSTFKKSIHGTRTGRRNSSEKISLAERLKQRKSNGKSAENHGRHSKLPDARVHVPEKDSLSGKSDKSACEKSLSQKSRSAASGISLKDNTRSINENGTVHLRDDSVDTERKTDRTLNHGLKKHLQTRAIDCLRLEGATSTVCHCCNKSVSDCDSIPNRGTEAPVSENQISNSTDSQREVNVRSDIHQTLNPSLESENVLTASHETLDRDKNGIDLQPKKRKNVHAAETTSSKLSKLAQENRETEQKNDDVSSSTSQSRYFGLDEFAIPVSLQKGFQFKSAKLSESTNEESRNLSGEQYSISPPSFLQTAQIIRNNHAEKENITRNVFEKKKSVRSIEEFEIWPPKSNNSYQIIDHTVFPTVNETSDDSNSNLTSHIRDPFIVEIDDFHNDAQYNSRNARNESQQEVEICAESELQETESQKNELDFECDLMCDETLDDIEISTRRVKEFNEVKQCEPLVEAFWNFEESQEFIPTDLTFDSDFSREIQEPSRKKLNLSLVASLGFNFSPINGSKSGENTPNTPNSDLTVPTFELRTCCSPTGSEGFSPNLDLQSPNSHHPPTPDIDLFNNAEMETAVDKEDHMSSAPSENQDTCSLKILTLSRILEKEEQNDSSDQSPPCLSCEEGDNISNWFSLGSNCASCDKNSRTQNDFVNVPNGSLLESPCSNSLSPQHQADGGQDSNKQLTEAEPLTEQHEGTVFTSCISRLESECSQEKEDKPDKNLLRSTSDHPVSSSPSVSSPWSELADDELMNLDIDQCKESDPEPQKIWIKIADKKTGRDIFVNKNTGHTVTDENLIPKEEREDDRSNVTEASQCRRLAKNRTSTCSPSITSSIRTMIEKHFDADDEMISVKWKDKEALEGAQGPCVADLFKEWENPVFLRPEMDVLNAEAPKERTAGASKAQRSLNPCTFTKEMLKNIQVLGQMDNKFIVCVMTTQDQATGTELLVVFDQHAAHERVRLEQFTKDCYESSEGRQFKSCILSPPEELKLTEEDVRVMEAFREEFSRIGICFSRSQLSRDSVLIKEIPACITTKEVKQREGIVILNILKNTITEHVQFLKSTKGAKNHMPLTIHKLMCGLACRGAIKFGDALTREECGDLLQSLSLCDLPFQCAHGRPSVMPLIATDKLTNKYVTRRPNLWKIAQKLQCKTVFTACEEACQRLGKPVLDRIQKARFLSAIMASLQDAYQIQSFTPKVESWKVRAFSKQIPMAFKRRFKFGLK</sequence>
<dbReference type="NCBIfam" id="TIGR00585">
    <property type="entry name" value="mutl"/>
    <property type="match status" value="1"/>
</dbReference>
<feature type="compositionally biased region" description="Polar residues" evidence="3">
    <location>
        <begin position="757"/>
        <end position="766"/>
    </location>
</feature>
<dbReference type="InterPro" id="IPR042121">
    <property type="entry name" value="MutL_C_regsub"/>
</dbReference>
<dbReference type="PANTHER" id="PTHR10073:SF47">
    <property type="entry name" value="DNA MISMATCH REPAIR PROTEIN MLH3"/>
    <property type="match status" value="1"/>
</dbReference>
<evidence type="ECO:0000313" key="7">
    <source>
        <dbReference type="Proteomes" id="UP000005408"/>
    </source>
</evidence>
<dbReference type="EnsemblMetazoa" id="G10918.1">
    <property type="protein sequence ID" value="G10918.1:cds"/>
    <property type="gene ID" value="G10918"/>
</dbReference>
<dbReference type="Gene3D" id="3.30.1370.100">
    <property type="entry name" value="MutL, C-terminal domain, regulatory subdomain"/>
    <property type="match status" value="1"/>
</dbReference>
<keyword evidence="7" id="KW-1185">Reference proteome</keyword>
<dbReference type="SMART" id="SM00853">
    <property type="entry name" value="MutL_C"/>
    <property type="match status" value="1"/>
</dbReference>
<feature type="compositionally biased region" description="Low complexity" evidence="3">
    <location>
        <begin position="1320"/>
        <end position="1334"/>
    </location>
</feature>
<dbReference type="InterPro" id="IPR037198">
    <property type="entry name" value="MutL_C_sf"/>
</dbReference>
<dbReference type="SUPFAM" id="SSF54211">
    <property type="entry name" value="Ribosomal protein S5 domain 2-like"/>
    <property type="match status" value="1"/>
</dbReference>
<dbReference type="InterPro" id="IPR013507">
    <property type="entry name" value="DNA_mismatch_S5_2-like"/>
</dbReference>
<evidence type="ECO:0000256" key="1">
    <source>
        <dbReference type="ARBA" id="ARBA00006082"/>
    </source>
</evidence>
<dbReference type="Gene3D" id="3.30.1540.20">
    <property type="entry name" value="MutL, C-terminal domain, dimerisation subdomain"/>
    <property type="match status" value="1"/>
</dbReference>
<feature type="region of interest" description="Disordered" evidence="3">
    <location>
        <begin position="362"/>
        <end position="384"/>
    </location>
</feature>
<dbReference type="GO" id="GO:0016887">
    <property type="term" value="F:ATP hydrolysis activity"/>
    <property type="evidence" value="ECO:0007669"/>
    <property type="project" value="InterPro"/>
</dbReference>
<feature type="compositionally biased region" description="Basic and acidic residues" evidence="3">
    <location>
        <begin position="630"/>
        <end position="661"/>
    </location>
</feature>
<dbReference type="InterPro" id="IPR038973">
    <property type="entry name" value="MutL/Mlh/Pms-like"/>
</dbReference>
<feature type="region of interest" description="Disordered" evidence="3">
    <location>
        <begin position="590"/>
        <end position="690"/>
    </location>
</feature>
<protein>
    <recommendedName>
        <fullName evidence="8">DNA mismatch repair protein Mlh3</fullName>
    </recommendedName>
</protein>
<dbReference type="InterPro" id="IPR036890">
    <property type="entry name" value="HATPase_C_sf"/>
</dbReference>
<dbReference type="GO" id="GO:0030983">
    <property type="term" value="F:mismatched DNA binding"/>
    <property type="evidence" value="ECO:0007669"/>
    <property type="project" value="InterPro"/>
</dbReference>